<sequence length="534" mass="60243">MSSCHTPESLTKHERRGRLTAIPSAWEIGTSFSPGFGISNDDQLVCFRNSVFVALLHMPVMYYWLCEHNHSLDDPARHKCVTCILSVFGMTYWTDAKLKNHQRGLNRLMSHYVWSTCKITFWKEREGVQQDAEEFLQYLLSHLSNDPLGPERSHQELLQHMFYTVIKYREECTMCKHVSFPEKYSDSVLRVHIPDSGSPTLPQALVQTMGVPDASYKCGSCFSNAKPTRRGYIRDAPEILVIALNRHGNHTGTRRTNKVTYEEHMDLTELLEPYAREKGESLTYKLYSVIFHIGTSSERGHYITVARSPTDQWSYIDDEEIHSANVQDALGNDSRHSKLAIPYLLFYARTPFNSTAPRRIPIDPNFFKPKPLEPKPLANDSSYNEKLPTVPEVSIEKSTGQASKPDDENKRTMTTQTLNKIESNAEVEASISFPAAGESNHPEVGDSPTEEAAVSPSLSARWEGQPAEVIIKVIMGDIVLEGKMKGVLRRSRGRPDQPTNTKGSVPPEKPEGVKKNRKPPGRKCKATAKVDTIK</sequence>
<reference evidence="1" key="1">
    <citation type="journal article" date="2022" name="bioRxiv">
        <title>Population genetic analysis of Ophidiomyces ophidiicola, the causative agent of snake fungal disease, indicates recent introductions to the USA.</title>
        <authorList>
            <person name="Ladner J.T."/>
            <person name="Palmer J.M."/>
            <person name="Ettinger C.L."/>
            <person name="Stajich J.E."/>
            <person name="Farrell T.M."/>
            <person name="Glorioso B.M."/>
            <person name="Lawson B."/>
            <person name="Price S.J."/>
            <person name="Stengle A.G."/>
            <person name="Grear D.A."/>
            <person name="Lorch J.M."/>
        </authorList>
    </citation>
    <scope>NUCLEOTIDE SEQUENCE</scope>
    <source>
        <strain evidence="1">NWHC 24266-5</strain>
    </source>
</reference>
<accession>A0ACB8V646</accession>
<evidence type="ECO:0000313" key="1">
    <source>
        <dbReference type="EMBL" id="KAI2393506.1"/>
    </source>
</evidence>
<organism evidence="1">
    <name type="scientific">Ophidiomyces ophidiicola</name>
    <dbReference type="NCBI Taxonomy" id="1387563"/>
    <lineage>
        <taxon>Eukaryota</taxon>
        <taxon>Fungi</taxon>
        <taxon>Dikarya</taxon>
        <taxon>Ascomycota</taxon>
        <taxon>Pezizomycotina</taxon>
        <taxon>Eurotiomycetes</taxon>
        <taxon>Eurotiomycetidae</taxon>
        <taxon>Onygenales</taxon>
        <taxon>Onygenaceae</taxon>
        <taxon>Ophidiomyces</taxon>
    </lineage>
</organism>
<protein>
    <submittedName>
        <fullName evidence="1">Uncharacterized protein</fullName>
    </submittedName>
</protein>
<dbReference type="EMBL" id="JALBCA010000002">
    <property type="protein sequence ID" value="KAI2393506.1"/>
    <property type="molecule type" value="Genomic_DNA"/>
</dbReference>
<comment type="caution">
    <text evidence="1">The sequence shown here is derived from an EMBL/GenBank/DDBJ whole genome shotgun (WGS) entry which is preliminary data.</text>
</comment>
<gene>
    <name evidence="1" type="ORF">LOY88_000106</name>
</gene>
<name>A0ACB8V646_9EURO</name>
<proteinExistence type="predicted"/>